<sequence>MSPHSTPHHGMPPDMPQSDAPWVSLLPPLRHLGIDPTSTAVPAAVCMCVAMPEEAARACLSPLCSVIACAEPFL</sequence>
<reference evidence="2 3" key="1">
    <citation type="journal article" date="2018" name="PLoS ONE">
        <title>The draft genome of Kipferlia bialata reveals reductive genome evolution in fornicate parasites.</title>
        <authorList>
            <person name="Tanifuji G."/>
            <person name="Takabayashi S."/>
            <person name="Kume K."/>
            <person name="Takagi M."/>
            <person name="Nakayama T."/>
            <person name="Kamikawa R."/>
            <person name="Inagaki Y."/>
            <person name="Hashimoto T."/>
        </authorList>
    </citation>
    <scope>NUCLEOTIDE SEQUENCE [LARGE SCALE GENOMIC DNA]</scope>
    <source>
        <strain evidence="2">NY0173</strain>
    </source>
</reference>
<comment type="caution">
    <text evidence="2">The sequence shown here is derived from an EMBL/GenBank/DDBJ whole genome shotgun (WGS) entry which is preliminary data.</text>
</comment>
<gene>
    <name evidence="2" type="ORF">KIPB_009164</name>
</gene>
<dbReference type="Proteomes" id="UP000265618">
    <property type="component" value="Unassembled WGS sequence"/>
</dbReference>
<keyword evidence="3" id="KW-1185">Reference proteome</keyword>
<feature type="non-terminal residue" evidence="2">
    <location>
        <position position="74"/>
    </location>
</feature>
<dbReference type="EMBL" id="BDIP01003031">
    <property type="protein sequence ID" value="GCA63309.1"/>
    <property type="molecule type" value="Genomic_DNA"/>
</dbReference>
<accession>A0A391NXX7</accession>
<organism evidence="2 3">
    <name type="scientific">Kipferlia bialata</name>
    <dbReference type="NCBI Taxonomy" id="797122"/>
    <lineage>
        <taxon>Eukaryota</taxon>
        <taxon>Metamonada</taxon>
        <taxon>Carpediemonas-like organisms</taxon>
        <taxon>Kipferlia</taxon>
    </lineage>
</organism>
<evidence type="ECO:0000256" key="1">
    <source>
        <dbReference type="SAM" id="MobiDB-lite"/>
    </source>
</evidence>
<evidence type="ECO:0000313" key="3">
    <source>
        <dbReference type="Proteomes" id="UP000265618"/>
    </source>
</evidence>
<feature type="region of interest" description="Disordered" evidence="1">
    <location>
        <begin position="1"/>
        <end position="22"/>
    </location>
</feature>
<dbReference type="AlphaFoldDB" id="A0A391NXX7"/>
<proteinExistence type="predicted"/>
<name>A0A391NXX7_9EUKA</name>
<evidence type="ECO:0000313" key="2">
    <source>
        <dbReference type="EMBL" id="GCA63309.1"/>
    </source>
</evidence>
<protein>
    <submittedName>
        <fullName evidence="2">Uncharacterized protein</fullName>
    </submittedName>
</protein>